<dbReference type="InterPro" id="IPR015943">
    <property type="entry name" value="WD40/YVTN_repeat-like_dom_sf"/>
</dbReference>
<keyword evidence="2" id="KW-0472">Membrane</keyword>
<evidence type="ECO:0000313" key="3">
    <source>
        <dbReference type="EMBL" id="SVD48937.1"/>
    </source>
</evidence>
<dbReference type="EMBL" id="UINC01153942">
    <property type="protein sequence ID" value="SVD48937.1"/>
    <property type="molecule type" value="Genomic_DNA"/>
</dbReference>
<sequence length="283" mass="31566">YLYKKGCFSFLCDNKFIRMEISSTRLAKWICRFYNYGNSSVMNIQIVVFCFVMIGSIWAQVVPRAFFVRADDDDDDDTEGLKSNVVVEIIDQGEKTIWLGTGKGLSFIEVSSGEEEEPEPHTFSNENLPDDGISAIGVIDDDTVLVAGATKIDKETAGSGLALSIESDKLSSATWTYFEQPTDNADEDSVVWGDVTLKALPVTVTQNNVTYDISIGKDYYWIASWAGGLRRIKKENLKGSEAEWERVPLPLDTQNDFICGDPDSSYELNPRDPPLGNHNHKAF</sequence>
<feature type="region of interest" description="Disordered" evidence="1">
    <location>
        <begin position="262"/>
        <end position="283"/>
    </location>
</feature>
<organism evidence="3">
    <name type="scientific">marine metagenome</name>
    <dbReference type="NCBI Taxonomy" id="408172"/>
    <lineage>
        <taxon>unclassified sequences</taxon>
        <taxon>metagenomes</taxon>
        <taxon>ecological metagenomes</taxon>
    </lineage>
</organism>
<evidence type="ECO:0000256" key="2">
    <source>
        <dbReference type="SAM" id="Phobius"/>
    </source>
</evidence>
<gene>
    <name evidence="3" type="ORF">METZ01_LOCUS401791</name>
</gene>
<protein>
    <submittedName>
        <fullName evidence="3">Uncharacterized protein</fullName>
    </submittedName>
</protein>
<feature type="transmembrane region" description="Helical" evidence="2">
    <location>
        <begin position="42"/>
        <end position="59"/>
    </location>
</feature>
<accession>A0A382VQY6</accession>
<feature type="non-terminal residue" evidence="3">
    <location>
        <position position="1"/>
    </location>
</feature>
<keyword evidence="2" id="KW-1133">Transmembrane helix</keyword>
<reference evidence="3" key="1">
    <citation type="submission" date="2018-05" db="EMBL/GenBank/DDBJ databases">
        <authorList>
            <person name="Lanie J.A."/>
            <person name="Ng W.-L."/>
            <person name="Kazmierczak K.M."/>
            <person name="Andrzejewski T.M."/>
            <person name="Davidsen T.M."/>
            <person name="Wayne K.J."/>
            <person name="Tettelin H."/>
            <person name="Glass J.I."/>
            <person name="Rusch D."/>
            <person name="Podicherti R."/>
            <person name="Tsui H.-C.T."/>
            <person name="Winkler M.E."/>
        </authorList>
    </citation>
    <scope>NUCLEOTIDE SEQUENCE</scope>
</reference>
<dbReference type="Gene3D" id="2.130.10.10">
    <property type="entry name" value="YVTN repeat-like/Quinoprotein amine dehydrogenase"/>
    <property type="match status" value="1"/>
</dbReference>
<dbReference type="AlphaFoldDB" id="A0A382VQY6"/>
<name>A0A382VQY6_9ZZZZ</name>
<keyword evidence="2" id="KW-0812">Transmembrane</keyword>
<evidence type="ECO:0000256" key="1">
    <source>
        <dbReference type="SAM" id="MobiDB-lite"/>
    </source>
</evidence>
<proteinExistence type="predicted"/>
<feature type="non-terminal residue" evidence="3">
    <location>
        <position position="283"/>
    </location>
</feature>